<feature type="domain" description="Strictosidine synthase conserved region" evidence="6">
    <location>
        <begin position="152"/>
        <end position="235"/>
    </location>
</feature>
<dbReference type="OMA" id="GMEFVHT"/>
<dbReference type="Pfam" id="PF03088">
    <property type="entry name" value="Str_synth"/>
    <property type="match status" value="1"/>
</dbReference>
<dbReference type="GO" id="GO:0005773">
    <property type="term" value="C:vacuole"/>
    <property type="evidence" value="ECO:0007669"/>
    <property type="project" value="UniProtKB-SubCell"/>
</dbReference>
<reference evidence="7" key="1">
    <citation type="submission" date="2021-01" db="UniProtKB">
        <authorList>
            <consortium name="EnsemblPlants"/>
        </authorList>
    </citation>
    <scope>IDENTIFICATION</scope>
</reference>
<dbReference type="Gene3D" id="2.120.10.30">
    <property type="entry name" value="TolB, C-terminal domain"/>
    <property type="match status" value="1"/>
</dbReference>
<comment type="similarity">
    <text evidence="2">Belongs to the strictosidine synthase family.</text>
</comment>
<dbReference type="Pfam" id="PF20067">
    <property type="entry name" value="SSL_N"/>
    <property type="match status" value="1"/>
</dbReference>
<keyword evidence="8" id="KW-1185">Reference proteome</keyword>
<keyword evidence="5" id="KW-0732">Signal</keyword>
<dbReference type="GO" id="GO:0016787">
    <property type="term" value="F:hydrolase activity"/>
    <property type="evidence" value="ECO:0007669"/>
    <property type="project" value="TreeGrafter"/>
</dbReference>
<dbReference type="PANTHER" id="PTHR10426">
    <property type="entry name" value="STRICTOSIDINE SYNTHASE-RELATED"/>
    <property type="match status" value="1"/>
</dbReference>
<sequence>MASVSNFLLLFVAAFSAHIFINSPISPQPLHFPPPSSHPKPHLYSSFQRVEKIGEGLLKDPEDVAVDESSGIIYTATRDGWIKRMHKNGSWEDWVRPTQDHTLLGITISLSGKLLVCDAVKQGLLRVGDDGVDVLASHVHGSQISFADDVIEASDGSIYFSSASTKFGLHNWYLDILEAKPHGKLLKIDPSTKLTTVLLDNLSFANGVALSKDQDYLLVCESWKFRCLKYWLKGEKTGTREVFVENLPGSPDNINLAPDGGYWIALFQCSPENLQFVHNWRILKHLIATFPKLMNLVMGMNSKATVVKVGADGTMEKMYEDPTGKVMSFVTSAFEFEDHLYLGSLNSNFIGKLQI</sequence>
<dbReference type="Proteomes" id="UP000594263">
    <property type="component" value="Unplaced"/>
</dbReference>
<evidence type="ECO:0000259" key="6">
    <source>
        <dbReference type="Pfam" id="PF03088"/>
    </source>
</evidence>
<dbReference type="PANTHER" id="PTHR10426:SF68">
    <property type="entry name" value="OS07G0614000 PROTEIN"/>
    <property type="match status" value="1"/>
</dbReference>
<evidence type="ECO:0000256" key="5">
    <source>
        <dbReference type="SAM" id="SignalP"/>
    </source>
</evidence>
<dbReference type="GO" id="GO:0012505">
    <property type="term" value="C:endomembrane system"/>
    <property type="evidence" value="ECO:0007669"/>
    <property type="project" value="TreeGrafter"/>
</dbReference>
<comment type="subcellular location">
    <subcellularLocation>
        <location evidence="1">Vacuole</location>
    </subcellularLocation>
</comment>
<evidence type="ECO:0000313" key="8">
    <source>
        <dbReference type="Proteomes" id="UP000594263"/>
    </source>
</evidence>
<keyword evidence="4" id="KW-0325">Glycoprotein</keyword>
<accession>A0A7N0UWC9</accession>
<evidence type="ECO:0000256" key="4">
    <source>
        <dbReference type="ARBA" id="ARBA00023180"/>
    </source>
</evidence>
<dbReference type="EnsemblPlants" id="Kaladp0090s0064.1.v1.1">
    <property type="protein sequence ID" value="Kaladp0090s0064.1.v1.1"/>
    <property type="gene ID" value="Kaladp0090s0064.v1.1"/>
</dbReference>
<organism evidence="7 8">
    <name type="scientific">Kalanchoe fedtschenkoi</name>
    <name type="common">Lavender scallops</name>
    <name type="synonym">South American air plant</name>
    <dbReference type="NCBI Taxonomy" id="63787"/>
    <lineage>
        <taxon>Eukaryota</taxon>
        <taxon>Viridiplantae</taxon>
        <taxon>Streptophyta</taxon>
        <taxon>Embryophyta</taxon>
        <taxon>Tracheophyta</taxon>
        <taxon>Spermatophyta</taxon>
        <taxon>Magnoliopsida</taxon>
        <taxon>eudicotyledons</taxon>
        <taxon>Gunneridae</taxon>
        <taxon>Pentapetalae</taxon>
        <taxon>Saxifragales</taxon>
        <taxon>Crassulaceae</taxon>
        <taxon>Kalanchoe</taxon>
    </lineage>
</organism>
<dbReference type="InterPro" id="IPR018119">
    <property type="entry name" value="Strictosidine_synth_cons-reg"/>
</dbReference>
<dbReference type="Gramene" id="Kaladp0090s0064.1.v1.1">
    <property type="protein sequence ID" value="Kaladp0090s0064.1.v1.1"/>
    <property type="gene ID" value="Kaladp0090s0064.v1.1"/>
</dbReference>
<proteinExistence type="inferred from homology"/>
<protein>
    <recommendedName>
        <fullName evidence="6">Strictosidine synthase conserved region domain-containing protein</fullName>
    </recommendedName>
</protein>
<evidence type="ECO:0000313" key="7">
    <source>
        <dbReference type="EnsemblPlants" id="Kaladp0090s0064.1.v1.1"/>
    </source>
</evidence>
<dbReference type="FunFam" id="2.120.10.30:FF:000066">
    <property type="entry name" value="ABC transporter permease protein"/>
    <property type="match status" value="1"/>
</dbReference>
<dbReference type="AlphaFoldDB" id="A0A7N0UWC9"/>
<dbReference type="InterPro" id="IPR011042">
    <property type="entry name" value="6-blade_b-propeller_TolB-like"/>
</dbReference>
<name>A0A7N0UWC9_KALFE</name>
<feature type="chain" id="PRO_5029556829" description="Strictosidine synthase conserved region domain-containing protein" evidence="5">
    <location>
        <begin position="17"/>
        <end position="355"/>
    </location>
</feature>
<keyword evidence="3" id="KW-0926">Vacuole</keyword>
<feature type="signal peptide" evidence="5">
    <location>
        <begin position="1"/>
        <end position="16"/>
    </location>
</feature>
<dbReference type="SUPFAM" id="SSF63829">
    <property type="entry name" value="Calcium-dependent phosphotriesterase"/>
    <property type="match status" value="1"/>
</dbReference>
<evidence type="ECO:0000256" key="3">
    <source>
        <dbReference type="ARBA" id="ARBA00022554"/>
    </source>
</evidence>
<evidence type="ECO:0000256" key="1">
    <source>
        <dbReference type="ARBA" id="ARBA00004116"/>
    </source>
</evidence>
<evidence type="ECO:0000256" key="2">
    <source>
        <dbReference type="ARBA" id="ARBA00009191"/>
    </source>
</evidence>